<dbReference type="PROSITE" id="PS50850">
    <property type="entry name" value="MFS"/>
    <property type="match status" value="1"/>
</dbReference>
<accession>A0A841ARF6</accession>
<dbReference type="InterPro" id="IPR020846">
    <property type="entry name" value="MFS_dom"/>
</dbReference>
<feature type="transmembrane region" description="Helical" evidence="5">
    <location>
        <begin position="133"/>
        <end position="151"/>
    </location>
</feature>
<feature type="transmembrane region" description="Helical" evidence="5">
    <location>
        <begin position="361"/>
        <end position="380"/>
    </location>
</feature>
<feature type="transmembrane region" description="Helical" evidence="5">
    <location>
        <begin position="209"/>
        <end position="233"/>
    </location>
</feature>
<evidence type="ECO:0000256" key="3">
    <source>
        <dbReference type="ARBA" id="ARBA00022989"/>
    </source>
</evidence>
<dbReference type="GO" id="GO:0005886">
    <property type="term" value="C:plasma membrane"/>
    <property type="evidence" value="ECO:0007669"/>
    <property type="project" value="UniProtKB-SubCell"/>
</dbReference>
<evidence type="ECO:0000256" key="1">
    <source>
        <dbReference type="ARBA" id="ARBA00004651"/>
    </source>
</evidence>
<protein>
    <submittedName>
        <fullName evidence="7">MFS family permease</fullName>
    </submittedName>
</protein>
<keyword evidence="8" id="KW-1185">Reference proteome</keyword>
<dbReference type="InterPro" id="IPR011701">
    <property type="entry name" value="MFS"/>
</dbReference>
<proteinExistence type="predicted"/>
<organism evidence="7 8">
    <name type="scientific">Amycolatopsis umgeniensis</name>
    <dbReference type="NCBI Taxonomy" id="336628"/>
    <lineage>
        <taxon>Bacteria</taxon>
        <taxon>Bacillati</taxon>
        <taxon>Actinomycetota</taxon>
        <taxon>Actinomycetes</taxon>
        <taxon>Pseudonocardiales</taxon>
        <taxon>Pseudonocardiaceae</taxon>
        <taxon>Amycolatopsis</taxon>
    </lineage>
</organism>
<evidence type="ECO:0000313" key="7">
    <source>
        <dbReference type="EMBL" id="MBB5850476.1"/>
    </source>
</evidence>
<dbReference type="Proteomes" id="UP000580861">
    <property type="component" value="Unassembled WGS sequence"/>
</dbReference>
<evidence type="ECO:0000259" key="6">
    <source>
        <dbReference type="PROSITE" id="PS50850"/>
    </source>
</evidence>
<reference evidence="7 8" key="1">
    <citation type="submission" date="2020-08" db="EMBL/GenBank/DDBJ databases">
        <title>Sequencing the genomes of 1000 actinobacteria strains.</title>
        <authorList>
            <person name="Klenk H.-P."/>
        </authorList>
    </citation>
    <scope>NUCLEOTIDE SEQUENCE [LARGE SCALE GENOMIC DNA]</scope>
    <source>
        <strain evidence="7 8">DSM 45272</strain>
    </source>
</reference>
<evidence type="ECO:0000256" key="4">
    <source>
        <dbReference type="ARBA" id="ARBA00023136"/>
    </source>
</evidence>
<feature type="transmembrane region" description="Helical" evidence="5">
    <location>
        <begin position="66"/>
        <end position="85"/>
    </location>
</feature>
<feature type="transmembrane region" description="Helical" evidence="5">
    <location>
        <begin position="157"/>
        <end position="177"/>
    </location>
</feature>
<feature type="transmembrane region" description="Helical" evidence="5">
    <location>
        <begin position="30"/>
        <end position="54"/>
    </location>
</feature>
<dbReference type="PANTHER" id="PTHR23542">
    <property type="match status" value="1"/>
</dbReference>
<feature type="transmembrane region" description="Helical" evidence="5">
    <location>
        <begin position="91"/>
        <end position="112"/>
    </location>
</feature>
<comment type="caution">
    <text evidence="7">The sequence shown here is derived from an EMBL/GenBank/DDBJ whole genome shotgun (WGS) entry which is preliminary data.</text>
</comment>
<feature type="transmembrane region" description="Helical" evidence="5">
    <location>
        <begin position="272"/>
        <end position="305"/>
    </location>
</feature>
<keyword evidence="4 5" id="KW-0472">Membrane</keyword>
<dbReference type="Gene3D" id="1.20.1250.20">
    <property type="entry name" value="MFS general substrate transporter like domains"/>
    <property type="match status" value="1"/>
</dbReference>
<name>A0A841ARF6_9PSEU</name>
<dbReference type="RefSeq" id="WP_184891738.1">
    <property type="nucleotide sequence ID" value="NZ_JACHMX010000001.1"/>
</dbReference>
<dbReference type="GO" id="GO:0022857">
    <property type="term" value="F:transmembrane transporter activity"/>
    <property type="evidence" value="ECO:0007669"/>
    <property type="project" value="InterPro"/>
</dbReference>
<dbReference type="Pfam" id="PF07690">
    <property type="entry name" value="MFS_1"/>
    <property type="match status" value="1"/>
</dbReference>
<feature type="domain" description="Major facilitator superfamily (MFS) profile" evidence="6">
    <location>
        <begin position="1"/>
        <end position="385"/>
    </location>
</feature>
<dbReference type="InterPro" id="IPR036259">
    <property type="entry name" value="MFS_trans_sf"/>
</dbReference>
<gene>
    <name evidence="7" type="ORF">HDA45_000563</name>
</gene>
<dbReference type="PANTHER" id="PTHR23542:SF1">
    <property type="entry name" value="MAJOR FACILITATOR SUPERFAMILY (MFS) PROFILE DOMAIN-CONTAINING PROTEIN"/>
    <property type="match status" value="1"/>
</dbReference>
<comment type="subcellular location">
    <subcellularLocation>
        <location evidence="1">Cell membrane</location>
        <topology evidence="1">Multi-pass membrane protein</topology>
    </subcellularLocation>
</comment>
<keyword evidence="2 5" id="KW-0812">Transmembrane</keyword>
<sequence>MPRLVLALIASRLAAPILNLSMLLAIVSTHGSYAVGGVALTGFSLALAVCVPLSGRLVDRFHPRPVLLGVLAVHAIAYAAAVIGMTQQAPAWVLVAAAVALGASTPPSAPVIRSTWPAIVPAEHTRTAYALDAVLNEVMVVTGTLLVSALVALASPVAAVAVAGACTVLGVLTLLTVPTPRTRASAEPPGEVSRSRRALGPLADGHVRVLLGITAFDMLAFGCVVVGVSAAAASGGNPGLSGVLLGAYSVGAVVSALGYGMRRREARPRRQLVMFHAASAVLLVATGVAPGLVLAGVALLAVGLVSGPRDTLHQIVLGDVAPPRQRTEAFAWMSTFMWVGNGIGTAVAGQLVTWNEGDHTTTFLAAAIAAAAAAAFSLLLRSTLRTRATASPASATSPR</sequence>
<dbReference type="SUPFAM" id="SSF103473">
    <property type="entry name" value="MFS general substrate transporter"/>
    <property type="match status" value="1"/>
</dbReference>
<evidence type="ECO:0000256" key="5">
    <source>
        <dbReference type="SAM" id="Phobius"/>
    </source>
</evidence>
<feature type="transmembrane region" description="Helical" evidence="5">
    <location>
        <begin position="239"/>
        <end position="260"/>
    </location>
</feature>
<keyword evidence="3 5" id="KW-1133">Transmembrane helix</keyword>
<evidence type="ECO:0000313" key="8">
    <source>
        <dbReference type="Proteomes" id="UP000580861"/>
    </source>
</evidence>
<dbReference type="EMBL" id="JACHMX010000001">
    <property type="protein sequence ID" value="MBB5850476.1"/>
    <property type="molecule type" value="Genomic_DNA"/>
</dbReference>
<evidence type="ECO:0000256" key="2">
    <source>
        <dbReference type="ARBA" id="ARBA00022692"/>
    </source>
</evidence>
<dbReference type="AlphaFoldDB" id="A0A841ARF6"/>